<evidence type="ECO:0000256" key="7">
    <source>
        <dbReference type="SAM" id="Phobius"/>
    </source>
</evidence>
<keyword evidence="5 7" id="KW-0472">Membrane</keyword>
<keyword evidence="3 7" id="KW-0812">Transmembrane</keyword>
<feature type="transmembrane region" description="Helical" evidence="7">
    <location>
        <begin position="125"/>
        <end position="146"/>
    </location>
</feature>
<dbReference type="SUPFAM" id="SSF50044">
    <property type="entry name" value="SH3-domain"/>
    <property type="match status" value="1"/>
</dbReference>
<dbReference type="GO" id="GO:0016020">
    <property type="term" value="C:membrane"/>
    <property type="evidence" value="ECO:0007669"/>
    <property type="project" value="UniProtKB-SubCell"/>
</dbReference>
<evidence type="ECO:0000256" key="2">
    <source>
        <dbReference type="ARBA" id="ARBA00022443"/>
    </source>
</evidence>
<evidence type="ECO:0000256" key="3">
    <source>
        <dbReference type="ARBA" id="ARBA00022692"/>
    </source>
</evidence>
<proteinExistence type="predicted"/>
<evidence type="ECO:0000313" key="9">
    <source>
        <dbReference type="EMBL" id="KAF6036056.1"/>
    </source>
</evidence>
<dbReference type="PROSITE" id="PS50002">
    <property type="entry name" value="SH3"/>
    <property type="match status" value="1"/>
</dbReference>
<dbReference type="PANTHER" id="PTHR21041">
    <property type="entry name" value="DENDRITIC CELL-SPECIFIC TRANSMEMBRANE PROTEIN"/>
    <property type="match status" value="1"/>
</dbReference>
<keyword evidence="4 7" id="KW-1133">Transmembrane helix</keyword>
<dbReference type="Pfam" id="PF07782">
    <property type="entry name" value="DC_STAMP"/>
    <property type="match status" value="1"/>
</dbReference>
<evidence type="ECO:0000256" key="1">
    <source>
        <dbReference type="ARBA" id="ARBA00004141"/>
    </source>
</evidence>
<evidence type="ECO:0000256" key="4">
    <source>
        <dbReference type="ARBA" id="ARBA00022989"/>
    </source>
</evidence>
<dbReference type="PANTHER" id="PTHR21041:SF9">
    <property type="entry name" value="DENDRITIC CELL-SPECIFIC TRANSMEMBRANE PROTEIN-LIKE DOMAIN-CONTAINING PROTEIN"/>
    <property type="match status" value="1"/>
</dbReference>
<dbReference type="Gene3D" id="2.30.30.40">
    <property type="entry name" value="SH3 Domains"/>
    <property type="match status" value="1"/>
</dbReference>
<comment type="subcellular location">
    <subcellularLocation>
        <location evidence="1">Membrane</location>
        <topology evidence="1">Multi-pass membrane protein</topology>
    </subcellularLocation>
</comment>
<evidence type="ECO:0000313" key="10">
    <source>
        <dbReference type="Proteomes" id="UP000593567"/>
    </source>
</evidence>
<keyword evidence="2 6" id="KW-0728">SH3 domain</keyword>
<evidence type="ECO:0000259" key="8">
    <source>
        <dbReference type="PROSITE" id="PS50002"/>
    </source>
</evidence>
<keyword evidence="10" id="KW-1185">Reference proteome</keyword>
<sequence length="824" mass="92669">MYRVHHNYDPDKRDEHTDIVLRIGDIVTNVEYLDNGWSIGYNVSRENAGIFPRRNIYPVQEDISSIFPPARPKNRPIYLEERIEDYVQSDEIVNWWRVVDREALKQAYYQVVHTDRHQHRILKGFVGFIAGIILGVLAYIGLQFALEYPPTAAAVIASVIGFILVIGLSFSTKCRAVVCLCIPTLTTRSGRLMFSTFAAALLLTGPMTNITNNASQLASVSNCAGALLSNQTQFLRELAKEPYDEIIDGINKTVQQVEKSLDVITSIVQPLSKLLDELDSLRQQINQQLRLAKIECEDGLDDATRECEIKMDEAAAKCREYVTLAIDSFQCAAVNSNTNRFECTSNAQAAAKAPCNDLLDVSLCNPVTTVKASCNGLSLGVNITNYGGVVQKVRDALSTDIAIKKTIGGSVTSNTSTADVVASVKEELEQKTKVVTDIFMYVNWVLSLSVLVVVVQAYIYLRKYMMDDKHDNMYITDGFVIVDEKRCKKGKTSLLPLAPKEKKLVTDKRQCRMSIAEKKSLCVGLFPVLLGALSSAVVVGFDFLLYEAILLSNKYGGFTIRINEDIDVGIDIPQGGLLSTFLNQLIGNLRLTSNIDHTIDFSQCLPNGTSPNYFFVMTGLGVIYLLMLVTVMIQAYGLRLRHTMAGYFYPEREKDRIKFLHRKLLRRRVITIKELKDILMVKRQKKESNAIAEDFFDDLRSMMGCSKYQSECYICEKIPAIEHLNYCPDCNSNFCDECFNITVNKVCPCNPEVSLTYDHVTESDFEDDIQEQIVGQYYAYAENFTTGSHGSDFDEETAMNHQMSNQNMPQRHSAAMFFRQPSLL</sequence>
<evidence type="ECO:0000256" key="6">
    <source>
        <dbReference type="PROSITE-ProRule" id="PRU00192"/>
    </source>
</evidence>
<feature type="transmembrane region" description="Helical" evidence="7">
    <location>
        <begin position="613"/>
        <end position="638"/>
    </location>
</feature>
<dbReference type="InterPro" id="IPR001452">
    <property type="entry name" value="SH3_domain"/>
</dbReference>
<dbReference type="InterPro" id="IPR036028">
    <property type="entry name" value="SH3-like_dom_sf"/>
</dbReference>
<dbReference type="Proteomes" id="UP000593567">
    <property type="component" value="Unassembled WGS sequence"/>
</dbReference>
<name>A0A7J7KF09_BUGNE</name>
<feature type="transmembrane region" description="Helical" evidence="7">
    <location>
        <begin position="521"/>
        <end position="546"/>
    </location>
</feature>
<dbReference type="OrthoDB" id="6598372at2759"/>
<feature type="domain" description="SH3" evidence="8">
    <location>
        <begin position="1"/>
        <end position="61"/>
    </location>
</feature>
<protein>
    <submittedName>
        <fullName evidence="9">DCST2</fullName>
    </submittedName>
</protein>
<gene>
    <name evidence="9" type="ORF">EB796_005639</name>
</gene>
<reference evidence="9" key="1">
    <citation type="submission" date="2020-06" db="EMBL/GenBank/DDBJ databases">
        <title>Draft genome of Bugula neritina, a colonial animal packing powerful symbionts and potential medicines.</title>
        <authorList>
            <person name="Rayko M."/>
        </authorList>
    </citation>
    <scope>NUCLEOTIDE SEQUENCE [LARGE SCALE GENOMIC DNA]</scope>
    <source>
        <strain evidence="9">Kwan_BN1</strain>
    </source>
</reference>
<evidence type="ECO:0000256" key="5">
    <source>
        <dbReference type="ARBA" id="ARBA00023136"/>
    </source>
</evidence>
<dbReference type="InterPro" id="IPR012858">
    <property type="entry name" value="DC_STAMP-like"/>
</dbReference>
<comment type="caution">
    <text evidence="9">The sequence shown here is derived from an EMBL/GenBank/DDBJ whole genome shotgun (WGS) entry which is preliminary data.</text>
</comment>
<dbReference type="AlphaFoldDB" id="A0A7J7KF09"/>
<dbReference type="InterPro" id="IPR051856">
    <property type="entry name" value="CSR-E3_Ligase_Protein"/>
</dbReference>
<dbReference type="EMBL" id="VXIV02000789">
    <property type="protein sequence ID" value="KAF6036056.1"/>
    <property type="molecule type" value="Genomic_DNA"/>
</dbReference>
<accession>A0A7J7KF09</accession>
<feature type="transmembrane region" description="Helical" evidence="7">
    <location>
        <begin position="438"/>
        <end position="461"/>
    </location>
</feature>
<feature type="transmembrane region" description="Helical" evidence="7">
    <location>
        <begin position="152"/>
        <end position="171"/>
    </location>
</feature>
<organism evidence="9 10">
    <name type="scientific">Bugula neritina</name>
    <name type="common">Brown bryozoan</name>
    <name type="synonym">Sertularia neritina</name>
    <dbReference type="NCBI Taxonomy" id="10212"/>
    <lineage>
        <taxon>Eukaryota</taxon>
        <taxon>Metazoa</taxon>
        <taxon>Spiralia</taxon>
        <taxon>Lophotrochozoa</taxon>
        <taxon>Bryozoa</taxon>
        <taxon>Gymnolaemata</taxon>
        <taxon>Cheilostomatida</taxon>
        <taxon>Flustrina</taxon>
        <taxon>Buguloidea</taxon>
        <taxon>Bugulidae</taxon>
        <taxon>Bugula</taxon>
    </lineage>
</organism>